<evidence type="ECO:0000313" key="8">
    <source>
        <dbReference type="Proteomes" id="UP000321606"/>
    </source>
</evidence>
<accession>A0A510JCW5</accession>
<dbReference type="GO" id="GO:0003700">
    <property type="term" value="F:DNA-binding transcription factor activity"/>
    <property type="evidence" value="ECO:0007669"/>
    <property type="project" value="InterPro"/>
</dbReference>
<dbReference type="InterPro" id="IPR005119">
    <property type="entry name" value="LysR_subst-bd"/>
</dbReference>
<dbReference type="InterPro" id="IPR000847">
    <property type="entry name" value="LysR_HTH_N"/>
</dbReference>
<reference evidence="7 8" key="1">
    <citation type="submission" date="2019-07" db="EMBL/GenBank/DDBJ databases">
        <title>Complete Genome Sequence of Leptotrichia goodfellowii Strain JCM 16774.</title>
        <authorList>
            <person name="Watanabe S."/>
            <person name="Cui L."/>
        </authorList>
    </citation>
    <scope>NUCLEOTIDE SEQUENCE [LARGE SCALE GENOMIC DNA]</scope>
    <source>
        <strain evidence="7 8">JCM16774</strain>
    </source>
</reference>
<dbReference type="PANTHER" id="PTHR30126">
    <property type="entry name" value="HTH-TYPE TRANSCRIPTIONAL REGULATOR"/>
    <property type="match status" value="1"/>
</dbReference>
<proteinExistence type="inferred from homology"/>
<dbReference type="InterPro" id="IPR036388">
    <property type="entry name" value="WH-like_DNA-bd_sf"/>
</dbReference>
<keyword evidence="3" id="KW-0238">DNA-binding</keyword>
<dbReference type="PANTHER" id="PTHR30126:SF64">
    <property type="entry name" value="HTH-TYPE TRANSCRIPTIONAL REGULATOR CITR"/>
    <property type="match status" value="1"/>
</dbReference>
<dbReference type="InterPro" id="IPR036390">
    <property type="entry name" value="WH_DNA-bd_sf"/>
</dbReference>
<dbReference type="EMBL" id="AP019822">
    <property type="protein sequence ID" value="BBM35883.1"/>
    <property type="molecule type" value="Genomic_DNA"/>
</dbReference>
<dbReference type="PROSITE" id="PS50931">
    <property type="entry name" value="HTH_LYSR"/>
    <property type="match status" value="1"/>
</dbReference>
<evidence type="ECO:0000256" key="5">
    <source>
        <dbReference type="SAM" id="Coils"/>
    </source>
</evidence>
<keyword evidence="5" id="KW-0175">Coiled coil</keyword>
<evidence type="ECO:0000256" key="1">
    <source>
        <dbReference type="ARBA" id="ARBA00009437"/>
    </source>
</evidence>
<dbReference type="GO" id="GO:0000976">
    <property type="term" value="F:transcription cis-regulatory region binding"/>
    <property type="evidence" value="ECO:0007669"/>
    <property type="project" value="TreeGrafter"/>
</dbReference>
<evidence type="ECO:0000256" key="4">
    <source>
        <dbReference type="ARBA" id="ARBA00023163"/>
    </source>
</evidence>
<dbReference type="AlphaFoldDB" id="A0A510JCW5"/>
<gene>
    <name evidence="7" type="ORF">JCM16774_0813</name>
</gene>
<feature type="domain" description="HTH lysR-type" evidence="6">
    <location>
        <begin position="1"/>
        <end position="58"/>
    </location>
</feature>
<dbReference type="Pfam" id="PF03466">
    <property type="entry name" value="LysR_substrate"/>
    <property type="match status" value="1"/>
</dbReference>
<keyword evidence="2" id="KW-0805">Transcription regulation</keyword>
<sequence>MLNEIYEFFLKVSEMGSISKAADKLYISQPALSQQLKNLEKELDASLFIRSNKGIELTGEGKIVYKYFSMSEKLLQEMKKEIRDKKNNVKKIRISAVPTMCNYSLPCMIYHLKQHYPNTSVELYSRSDSFKIEEELVSERCDIGFVAEDIKNDLVLTSKKIFEEEILLVASNISINYPDFITERELSRYDLINMATENEITRTVSRYINDFESYKITYNLESIDAIKSCVVNGYGLAFLPYSTIKKELYNKEMKIINIDNLSIVQNISLVKRVSETDGLKKIISYIEKHVSKFI</sequence>
<evidence type="ECO:0000259" key="6">
    <source>
        <dbReference type="PROSITE" id="PS50931"/>
    </source>
</evidence>
<dbReference type="PRINTS" id="PR00039">
    <property type="entry name" value="HTHLYSR"/>
</dbReference>
<dbReference type="Gene3D" id="1.10.10.10">
    <property type="entry name" value="Winged helix-like DNA-binding domain superfamily/Winged helix DNA-binding domain"/>
    <property type="match status" value="1"/>
</dbReference>
<dbReference type="Pfam" id="PF00126">
    <property type="entry name" value="HTH_1"/>
    <property type="match status" value="1"/>
</dbReference>
<name>A0A510JCW5_9FUSO</name>
<comment type="similarity">
    <text evidence="1">Belongs to the LysR transcriptional regulatory family.</text>
</comment>
<dbReference type="STRING" id="714315.GCA_000516535_00804"/>
<dbReference type="KEGG" id="lgo:JCM16774_0813"/>
<evidence type="ECO:0000313" key="7">
    <source>
        <dbReference type="EMBL" id="BBM35883.1"/>
    </source>
</evidence>
<keyword evidence="4" id="KW-0804">Transcription</keyword>
<dbReference type="OrthoDB" id="9803735at2"/>
<evidence type="ECO:0000256" key="3">
    <source>
        <dbReference type="ARBA" id="ARBA00023125"/>
    </source>
</evidence>
<dbReference type="RefSeq" id="WP_006807427.1">
    <property type="nucleotide sequence ID" value="NZ_AP019822.1"/>
</dbReference>
<evidence type="ECO:0000256" key="2">
    <source>
        <dbReference type="ARBA" id="ARBA00023015"/>
    </source>
</evidence>
<protein>
    <submittedName>
        <fullName evidence="7">Transcriptional regulator, LysR family</fullName>
    </submittedName>
</protein>
<dbReference type="SUPFAM" id="SSF53850">
    <property type="entry name" value="Periplasmic binding protein-like II"/>
    <property type="match status" value="1"/>
</dbReference>
<dbReference type="Gene3D" id="3.40.190.10">
    <property type="entry name" value="Periplasmic binding protein-like II"/>
    <property type="match status" value="2"/>
</dbReference>
<dbReference type="Proteomes" id="UP000321606">
    <property type="component" value="Chromosome"/>
</dbReference>
<organism evidence="7 8">
    <name type="scientific">Pseudoleptotrichia goodfellowii</name>
    <dbReference type="NCBI Taxonomy" id="157692"/>
    <lineage>
        <taxon>Bacteria</taxon>
        <taxon>Fusobacteriati</taxon>
        <taxon>Fusobacteriota</taxon>
        <taxon>Fusobacteriia</taxon>
        <taxon>Fusobacteriales</taxon>
        <taxon>Leptotrichiaceae</taxon>
        <taxon>Pseudoleptotrichia</taxon>
    </lineage>
</organism>
<dbReference type="FunFam" id="1.10.10.10:FF:000001">
    <property type="entry name" value="LysR family transcriptional regulator"/>
    <property type="match status" value="1"/>
</dbReference>
<dbReference type="SUPFAM" id="SSF46785">
    <property type="entry name" value="Winged helix' DNA-binding domain"/>
    <property type="match status" value="1"/>
</dbReference>
<feature type="coiled-coil region" evidence="5">
    <location>
        <begin position="68"/>
        <end position="95"/>
    </location>
</feature>